<keyword evidence="2" id="KW-1185">Reference proteome</keyword>
<organism evidence="1 2">
    <name type="scientific">Hymenobacter glacieicola</name>
    <dbReference type="NCBI Taxonomy" id="1562124"/>
    <lineage>
        <taxon>Bacteria</taxon>
        <taxon>Pseudomonadati</taxon>
        <taxon>Bacteroidota</taxon>
        <taxon>Cytophagia</taxon>
        <taxon>Cytophagales</taxon>
        <taxon>Hymenobacteraceae</taxon>
        <taxon>Hymenobacter</taxon>
    </lineage>
</organism>
<evidence type="ECO:0000313" key="1">
    <source>
        <dbReference type="EMBL" id="GGG33422.1"/>
    </source>
</evidence>
<reference evidence="2" key="1">
    <citation type="journal article" date="2019" name="Int. J. Syst. Evol. Microbiol.">
        <title>The Global Catalogue of Microorganisms (GCM) 10K type strain sequencing project: providing services to taxonomists for standard genome sequencing and annotation.</title>
        <authorList>
            <consortium name="The Broad Institute Genomics Platform"/>
            <consortium name="The Broad Institute Genome Sequencing Center for Infectious Disease"/>
            <person name="Wu L."/>
            <person name="Ma J."/>
        </authorList>
    </citation>
    <scope>NUCLEOTIDE SEQUENCE [LARGE SCALE GENOMIC DNA]</scope>
    <source>
        <strain evidence="2">CGMCC 1.12990</strain>
    </source>
</reference>
<accession>A0ABQ1WJK2</accession>
<evidence type="ECO:0000313" key="2">
    <source>
        <dbReference type="Proteomes" id="UP000601361"/>
    </source>
</evidence>
<name>A0ABQ1WJK2_9BACT</name>
<proteinExistence type="predicted"/>
<gene>
    <name evidence="1" type="ORF">GCM10011378_07380</name>
</gene>
<dbReference type="RefSeq" id="WP_188556475.1">
    <property type="nucleotide sequence ID" value="NZ_BMGS01000002.1"/>
</dbReference>
<dbReference type="Proteomes" id="UP000601361">
    <property type="component" value="Unassembled WGS sequence"/>
</dbReference>
<protein>
    <submittedName>
        <fullName evidence="1">Uncharacterized protein</fullName>
    </submittedName>
</protein>
<sequence>MENIVSMLKQLVLGDLAAMVVTGKVTEVDQAERTCDVDPDDEGAPLVSVRLRSVVDDEQNGFTIWPAVGSTVTVLMLDDHTGLVVQYSEVEAYSIRNQKESLKAILSDFLDAVLNQVFTTNNGPTIQLVNAPEFTAIKERLDLLFLD</sequence>
<dbReference type="EMBL" id="BMGS01000002">
    <property type="protein sequence ID" value="GGG33422.1"/>
    <property type="molecule type" value="Genomic_DNA"/>
</dbReference>
<comment type="caution">
    <text evidence="1">The sequence shown here is derived from an EMBL/GenBank/DDBJ whole genome shotgun (WGS) entry which is preliminary data.</text>
</comment>